<dbReference type="PROSITE" id="PS00614">
    <property type="entry name" value="IGPS"/>
    <property type="match status" value="1"/>
</dbReference>
<accession>A0A1H3WJZ2</accession>
<dbReference type="FunFam" id="3.20.20.70:FF:000024">
    <property type="entry name" value="Indole-3-glycerol phosphate synthase"/>
    <property type="match status" value="1"/>
</dbReference>
<dbReference type="Proteomes" id="UP000198820">
    <property type="component" value="Unassembled WGS sequence"/>
</dbReference>
<comment type="pathway">
    <text evidence="2 8">Amino-acid biosynthesis; L-tryptophan biosynthesis; L-tryptophan from chorismate: step 4/5.</text>
</comment>
<dbReference type="RefSeq" id="WP_093238903.1">
    <property type="nucleotide sequence ID" value="NZ_FNQF01000002.1"/>
</dbReference>
<dbReference type="InterPro" id="IPR001468">
    <property type="entry name" value="Indole-3-GlycerolPSynthase_CS"/>
</dbReference>
<keyword evidence="3 8" id="KW-0028">Amino-acid biosynthesis</keyword>
<dbReference type="HAMAP" id="MF_00134_B">
    <property type="entry name" value="IGPS_B"/>
    <property type="match status" value="1"/>
</dbReference>
<dbReference type="EMBL" id="FNQF01000002">
    <property type="protein sequence ID" value="SDZ87439.1"/>
    <property type="molecule type" value="Genomic_DNA"/>
</dbReference>
<dbReference type="CDD" id="cd00331">
    <property type="entry name" value="IGPS"/>
    <property type="match status" value="1"/>
</dbReference>
<dbReference type="AlphaFoldDB" id="A0A1H3WJZ2"/>
<evidence type="ECO:0000256" key="6">
    <source>
        <dbReference type="ARBA" id="ARBA00023141"/>
    </source>
</evidence>
<evidence type="ECO:0000259" key="9">
    <source>
        <dbReference type="Pfam" id="PF00218"/>
    </source>
</evidence>
<organism evidence="10 11">
    <name type="scientific">Psychroflexus halocasei</name>
    <dbReference type="NCBI Taxonomy" id="908615"/>
    <lineage>
        <taxon>Bacteria</taxon>
        <taxon>Pseudomonadati</taxon>
        <taxon>Bacteroidota</taxon>
        <taxon>Flavobacteriia</taxon>
        <taxon>Flavobacteriales</taxon>
        <taxon>Flavobacteriaceae</taxon>
        <taxon>Psychroflexus</taxon>
    </lineage>
</organism>
<dbReference type="PANTHER" id="PTHR22854:SF2">
    <property type="entry name" value="INDOLE-3-GLYCEROL-PHOSPHATE SYNTHASE"/>
    <property type="match status" value="1"/>
</dbReference>
<feature type="domain" description="Indole-3-glycerol phosphate synthase" evidence="9">
    <location>
        <begin position="4"/>
        <end position="247"/>
    </location>
</feature>
<keyword evidence="5 8" id="KW-0822">Tryptophan biosynthesis</keyword>
<dbReference type="InterPro" id="IPR045186">
    <property type="entry name" value="Indole-3-glycerol_P_synth"/>
</dbReference>
<dbReference type="PANTHER" id="PTHR22854">
    <property type="entry name" value="TRYPTOPHAN BIOSYNTHESIS PROTEIN"/>
    <property type="match status" value="1"/>
</dbReference>
<dbReference type="InterPro" id="IPR011060">
    <property type="entry name" value="RibuloseP-bd_barrel"/>
</dbReference>
<evidence type="ECO:0000256" key="7">
    <source>
        <dbReference type="ARBA" id="ARBA00023239"/>
    </source>
</evidence>
<dbReference type="InterPro" id="IPR013798">
    <property type="entry name" value="Indole-3-glycerol_P_synth_dom"/>
</dbReference>
<sequence length="263" mass="30010">MHILDHIIQQKKKEIKIKKELIPLESFMKTEFYKAESKSLKRSIQNANNIPVIAEFKRRSPSREVINQKIHVIDVAESYQKLSFCAMSILTDQHFFGGSLEDLVLARSKFKNPILRKEFIIDAYQIHETKAYGADVILLIASILSTNKLKSLYQTATDLGLEVLVEIHNQQELEKALEVDAEIIGINNRNLKTFEVDLKNSVKLANQIPHNKIKISESGISNPETIKMLQSEGFDAFLIGENFMKSTPDSFDKNCSSFIQNIK</sequence>
<keyword evidence="7 8" id="KW-0456">Lyase</keyword>
<dbReference type="Pfam" id="PF00218">
    <property type="entry name" value="IGPS"/>
    <property type="match status" value="1"/>
</dbReference>
<evidence type="ECO:0000256" key="3">
    <source>
        <dbReference type="ARBA" id="ARBA00022605"/>
    </source>
</evidence>
<dbReference type="GO" id="GO:0004425">
    <property type="term" value="F:indole-3-glycerol-phosphate synthase activity"/>
    <property type="evidence" value="ECO:0007669"/>
    <property type="project" value="UniProtKB-UniRule"/>
</dbReference>
<evidence type="ECO:0000256" key="5">
    <source>
        <dbReference type="ARBA" id="ARBA00022822"/>
    </source>
</evidence>
<keyword evidence="4 8" id="KW-0210">Decarboxylase</keyword>
<evidence type="ECO:0000313" key="11">
    <source>
        <dbReference type="Proteomes" id="UP000198820"/>
    </source>
</evidence>
<dbReference type="STRING" id="908615.SAMN05421540_10235"/>
<dbReference type="GO" id="GO:0000162">
    <property type="term" value="P:L-tryptophan biosynthetic process"/>
    <property type="evidence" value="ECO:0007669"/>
    <property type="project" value="UniProtKB-UniRule"/>
</dbReference>
<keyword evidence="6 8" id="KW-0057">Aromatic amino acid biosynthesis</keyword>
<evidence type="ECO:0000256" key="2">
    <source>
        <dbReference type="ARBA" id="ARBA00004696"/>
    </source>
</evidence>
<gene>
    <name evidence="8" type="primary">trpC</name>
    <name evidence="10" type="ORF">SAMN05421540_10235</name>
</gene>
<protein>
    <recommendedName>
        <fullName evidence="8">Indole-3-glycerol phosphate synthase</fullName>
        <shortName evidence="8">IGPS</shortName>
        <ecNumber evidence="8">4.1.1.48</ecNumber>
    </recommendedName>
</protein>
<evidence type="ECO:0000313" key="10">
    <source>
        <dbReference type="EMBL" id="SDZ87439.1"/>
    </source>
</evidence>
<comment type="catalytic activity">
    <reaction evidence="1 8">
        <text>1-(2-carboxyphenylamino)-1-deoxy-D-ribulose 5-phosphate + H(+) = (1S,2R)-1-C-(indol-3-yl)glycerol 3-phosphate + CO2 + H2O</text>
        <dbReference type="Rhea" id="RHEA:23476"/>
        <dbReference type="ChEBI" id="CHEBI:15377"/>
        <dbReference type="ChEBI" id="CHEBI:15378"/>
        <dbReference type="ChEBI" id="CHEBI:16526"/>
        <dbReference type="ChEBI" id="CHEBI:58613"/>
        <dbReference type="ChEBI" id="CHEBI:58866"/>
        <dbReference type="EC" id="4.1.1.48"/>
    </reaction>
</comment>
<dbReference type="NCBIfam" id="NF001377">
    <property type="entry name" value="PRK00278.2-4"/>
    <property type="match status" value="1"/>
</dbReference>
<dbReference type="SUPFAM" id="SSF51366">
    <property type="entry name" value="Ribulose-phoshate binding barrel"/>
    <property type="match status" value="1"/>
</dbReference>
<proteinExistence type="inferred from homology"/>
<name>A0A1H3WJZ2_9FLAO</name>
<dbReference type="GO" id="GO:0004640">
    <property type="term" value="F:phosphoribosylanthranilate isomerase activity"/>
    <property type="evidence" value="ECO:0007669"/>
    <property type="project" value="TreeGrafter"/>
</dbReference>
<evidence type="ECO:0000256" key="4">
    <source>
        <dbReference type="ARBA" id="ARBA00022793"/>
    </source>
</evidence>
<dbReference type="UniPathway" id="UPA00035">
    <property type="reaction ID" value="UER00043"/>
</dbReference>
<reference evidence="10 11" key="1">
    <citation type="submission" date="2016-10" db="EMBL/GenBank/DDBJ databases">
        <authorList>
            <person name="de Groot N.N."/>
        </authorList>
    </citation>
    <scope>NUCLEOTIDE SEQUENCE [LARGE SCALE GENOMIC DNA]</scope>
    <source>
        <strain evidence="10 11">DSM 23581</strain>
    </source>
</reference>
<evidence type="ECO:0000256" key="8">
    <source>
        <dbReference type="HAMAP-Rule" id="MF_00134"/>
    </source>
</evidence>
<comment type="similarity">
    <text evidence="8">Belongs to the TrpC family.</text>
</comment>
<dbReference type="EC" id="4.1.1.48" evidence="8"/>
<dbReference type="InterPro" id="IPR013785">
    <property type="entry name" value="Aldolase_TIM"/>
</dbReference>
<keyword evidence="11" id="KW-1185">Reference proteome</keyword>
<dbReference type="Gene3D" id="3.20.20.70">
    <property type="entry name" value="Aldolase class I"/>
    <property type="match status" value="1"/>
</dbReference>
<evidence type="ECO:0000256" key="1">
    <source>
        <dbReference type="ARBA" id="ARBA00001633"/>
    </source>
</evidence>